<dbReference type="GO" id="GO:0003700">
    <property type="term" value="F:DNA-binding transcription factor activity"/>
    <property type="evidence" value="ECO:0007669"/>
    <property type="project" value="InterPro"/>
</dbReference>
<dbReference type="PANTHER" id="PTHR30346:SF30">
    <property type="entry name" value="SMALL NEUTRAL PROTEASE REGULATORY PROTEIN"/>
    <property type="match status" value="1"/>
</dbReference>
<accession>A0A9X2VR76</accession>
<dbReference type="SUPFAM" id="SSF46785">
    <property type="entry name" value="Winged helix' DNA-binding domain"/>
    <property type="match status" value="1"/>
</dbReference>
<dbReference type="InterPro" id="IPR000847">
    <property type="entry name" value="LysR_HTH_N"/>
</dbReference>
<comment type="caution">
    <text evidence="6">The sequence shown here is derived from an EMBL/GenBank/DDBJ whole genome shotgun (WGS) entry which is preliminary data.</text>
</comment>
<keyword evidence="4" id="KW-0804">Transcription</keyword>
<evidence type="ECO:0000256" key="3">
    <source>
        <dbReference type="ARBA" id="ARBA00023125"/>
    </source>
</evidence>
<keyword evidence="7" id="KW-1185">Reference proteome</keyword>
<evidence type="ECO:0000313" key="7">
    <source>
        <dbReference type="Proteomes" id="UP001141259"/>
    </source>
</evidence>
<dbReference type="InterPro" id="IPR036388">
    <property type="entry name" value="WH-like_DNA-bd_sf"/>
</dbReference>
<comment type="similarity">
    <text evidence="1">Belongs to the LysR transcriptional regulatory family.</text>
</comment>
<organism evidence="6 7">
    <name type="scientific">Umezawaea endophytica</name>
    <dbReference type="NCBI Taxonomy" id="1654476"/>
    <lineage>
        <taxon>Bacteria</taxon>
        <taxon>Bacillati</taxon>
        <taxon>Actinomycetota</taxon>
        <taxon>Actinomycetes</taxon>
        <taxon>Pseudonocardiales</taxon>
        <taxon>Pseudonocardiaceae</taxon>
        <taxon>Umezawaea</taxon>
    </lineage>
</organism>
<proteinExistence type="inferred from homology"/>
<keyword evidence="2" id="KW-0805">Transcription regulation</keyword>
<protein>
    <submittedName>
        <fullName evidence="6">LysR family transcriptional regulator</fullName>
    </submittedName>
</protein>
<dbReference type="CDD" id="cd08414">
    <property type="entry name" value="PBP2_LTTR_aromatics_like"/>
    <property type="match status" value="1"/>
</dbReference>
<gene>
    <name evidence="6" type="ORF">NZH93_24465</name>
</gene>
<evidence type="ECO:0000256" key="1">
    <source>
        <dbReference type="ARBA" id="ARBA00009437"/>
    </source>
</evidence>
<keyword evidence="3" id="KW-0238">DNA-binding</keyword>
<dbReference type="AlphaFoldDB" id="A0A9X2VR76"/>
<evidence type="ECO:0000256" key="2">
    <source>
        <dbReference type="ARBA" id="ARBA00023015"/>
    </source>
</evidence>
<evidence type="ECO:0000313" key="6">
    <source>
        <dbReference type="EMBL" id="MCS7480023.1"/>
    </source>
</evidence>
<dbReference type="Gene3D" id="3.40.190.10">
    <property type="entry name" value="Periplasmic binding protein-like II"/>
    <property type="match status" value="2"/>
</dbReference>
<sequence>MELGLRHLQVVVAVAEAGSISRAAAELRIAQSGLTAQLGRIERELGAPLFIRRPHGVEPTELGTHVLLGARVLIAGFDDLIASARTRAHSGGSGTAVRLGGVDSPWISTVAAALRGLLPDHEQVTYVEENSDSVVDLVRTARLDLAVITEYPDAPAPRPHRLVVRDLGVEPLLVGLHADHPEAGRDRLRLAHLADYDWIAPTDKAGGLRHSLRTACERAGFAPRFRHFGADHGTAATIVGSGTTVGLFPTTTGPVPGVVFRHLTDEPLWCRTMLVWQQGSPLAAIAAELVTSASDERFRTRRPVTPFHVVDYRRAM</sequence>
<dbReference type="InterPro" id="IPR005119">
    <property type="entry name" value="LysR_subst-bd"/>
</dbReference>
<dbReference type="PANTHER" id="PTHR30346">
    <property type="entry name" value="TRANSCRIPTIONAL DUAL REGULATOR HCAR-RELATED"/>
    <property type="match status" value="1"/>
</dbReference>
<feature type="domain" description="HTH lysR-type" evidence="5">
    <location>
        <begin position="1"/>
        <end position="60"/>
    </location>
</feature>
<name>A0A9X2VR76_9PSEU</name>
<dbReference type="Proteomes" id="UP001141259">
    <property type="component" value="Unassembled WGS sequence"/>
</dbReference>
<reference evidence="6" key="1">
    <citation type="submission" date="2022-08" db="EMBL/GenBank/DDBJ databases">
        <authorList>
            <person name="Tistechok S."/>
            <person name="Samborskyy M."/>
            <person name="Roman I."/>
        </authorList>
    </citation>
    <scope>NUCLEOTIDE SEQUENCE</scope>
    <source>
        <strain evidence="6">DSM 103496</strain>
    </source>
</reference>
<dbReference type="PROSITE" id="PS50931">
    <property type="entry name" value="HTH_LYSR"/>
    <property type="match status" value="1"/>
</dbReference>
<dbReference type="EMBL" id="JANYMP010000012">
    <property type="protein sequence ID" value="MCS7480023.1"/>
    <property type="molecule type" value="Genomic_DNA"/>
</dbReference>
<dbReference type="GO" id="GO:0032993">
    <property type="term" value="C:protein-DNA complex"/>
    <property type="evidence" value="ECO:0007669"/>
    <property type="project" value="TreeGrafter"/>
</dbReference>
<evidence type="ECO:0000256" key="4">
    <source>
        <dbReference type="ARBA" id="ARBA00023163"/>
    </source>
</evidence>
<dbReference type="Gene3D" id="1.10.10.10">
    <property type="entry name" value="Winged helix-like DNA-binding domain superfamily/Winged helix DNA-binding domain"/>
    <property type="match status" value="1"/>
</dbReference>
<dbReference type="GO" id="GO:0003677">
    <property type="term" value="F:DNA binding"/>
    <property type="evidence" value="ECO:0007669"/>
    <property type="project" value="UniProtKB-KW"/>
</dbReference>
<dbReference type="SUPFAM" id="SSF53850">
    <property type="entry name" value="Periplasmic binding protein-like II"/>
    <property type="match status" value="1"/>
</dbReference>
<dbReference type="InterPro" id="IPR036390">
    <property type="entry name" value="WH_DNA-bd_sf"/>
</dbReference>
<dbReference type="Pfam" id="PF03466">
    <property type="entry name" value="LysR_substrate"/>
    <property type="match status" value="1"/>
</dbReference>
<dbReference type="Pfam" id="PF00126">
    <property type="entry name" value="HTH_1"/>
    <property type="match status" value="1"/>
</dbReference>
<dbReference type="PRINTS" id="PR00039">
    <property type="entry name" value="HTHLYSR"/>
</dbReference>
<dbReference type="RefSeq" id="WP_259625522.1">
    <property type="nucleotide sequence ID" value="NZ_JANYMP010000012.1"/>
</dbReference>
<evidence type="ECO:0000259" key="5">
    <source>
        <dbReference type="PROSITE" id="PS50931"/>
    </source>
</evidence>